<dbReference type="InterPro" id="IPR001173">
    <property type="entry name" value="Glyco_trans_2-like"/>
</dbReference>
<name>A0A1V3G8E7_9BACL</name>
<dbReference type="SUPFAM" id="SSF53448">
    <property type="entry name" value="Nucleotide-diphospho-sugar transferases"/>
    <property type="match status" value="1"/>
</dbReference>
<gene>
    <name evidence="2" type="ORF">UN64_11345</name>
</gene>
<reference evidence="2 3" key="1">
    <citation type="submission" date="2016-11" db="EMBL/GenBank/DDBJ databases">
        <authorList>
            <person name="Jaros S."/>
            <person name="Januszkiewicz K."/>
            <person name="Wedrychowicz H."/>
        </authorList>
    </citation>
    <scope>NUCLEOTIDE SEQUENCE [LARGE SCALE GENOMIC DNA]</scope>
    <source>
        <strain evidence="2 3">Con a/3</strain>
    </source>
</reference>
<feature type="domain" description="Glycosyltransferase 2-like" evidence="1">
    <location>
        <begin position="4"/>
        <end position="129"/>
    </location>
</feature>
<dbReference type="AlphaFoldDB" id="A0A1V3G8E7"/>
<dbReference type="EMBL" id="MQMF01000002">
    <property type="protein sequence ID" value="OOE12655.1"/>
    <property type="molecule type" value="Genomic_DNA"/>
</dbReference>
<dbReference type="RefSeq" id="WP_171978878.1">
    <property type="nucleotide sequence ID" value="NZ_MQMF01000002.1"/>
</dbReference>
<evidence type="ECO:0000259" key="1">
    <source>
        <dbReference type="Pfam" id="PF00535"/>
    </source>
</evidence>
<protein>
    <recommendedName>
        <fullName evidence="1">Glycosyltransferase 2-like domain-containing protein</fullName>
    </recommendedName>
</protein>
<dbReference type="Gene3D" id="3.90.550.10">
    <property type="entry name" value="Spore Coat Polysaccharide Biosynthesis Protein SpsA, Chain A"/>
    <property type="match status" value="1"/>
</dbReference>
<organism evidence="2 3">
    <name type="scientific">Fictibacillus arsenicus</name>
    <dbReference type="NCBI Taxonomy" id="255247"/>
    <lineage>
        <taxon>Bacteria</taxon>
        <taxon>Bacillati</taxon>
        <taxon>Bacillota</taxon>
        <taxon>Bacilli</taxon>
        <taxon>Bacillales</taxon>
        <taxon>Fictibacillaceae</taxon>
        <taxon>Fictibacillus</taxon>
    </lineage>
</organism>
<dbReference type="CDD" id="cd00761">
    <property type="entry name" value="Glyco_tranf_GTA_type"/>
    <property type="match status" value="1"/>
</dbReference>
<comment type="caution">
    <text evidence="2">The sequence shown here is derived from an EMBL/GenBank/DDBJ whole genome shotgun (WGS) entry which is preliminary data.</text>
</comment>
<evidence type="ECO:0000313" key="3">
    <source>
        <dbReference type="Proteomes" id="UP000188597"/>
    </source>
</evidence>
<dbReference type="Pfam" id="PF00535">
    <property type="entry name" value="Glycos_transf_2"/>
    <property type="match status" value="1"/>
</dbReference>
<dbReference type="Proteomes" id="UP000188597">
    <property type="component" value="Unassembled WGS sequence"/>
</dbReference>
<proteinExistence type="predicted"/>
<sequence>MVSIICCTMREQFMENVFRNYENQLMAEKEMIIVLNNDQLQLDKWKARARTFKNISVCQLPEETTLGECLNAAIQKASYPYIAKFDDDDYYAPHYLQHAFITMQETKADVVGKRSVYMYFEDEKLLTINSPKREKMFVRQGLKGATLLFNKEICENIQFPALNLGEDTVFLRQCVKNNLKLYSADKRNYVCIRTFRSGHHTWNVNNAALKRKSSIVCYTEDFKSLILE</sequence>
<evidence type="ECO:0000313" key="2">
    <source>
        <dbReference type="EMBL" id="OOE12655.1"/>
    </source>
</evidence>
<accession>A0A1V3G8E7</accession>
<dbReference type="InterPro" id="IPR029044">
    <property type="entry name" value="Nucleotide-diphossugar_trans"/>
</dbReference>